<comment type="caution">
    <text evidence="1">The sequence shown here is derived from an EMBL/GenBank/DDBJ whole genome shotgun (WGS) entry which is preliminary data.</text>
</comment>
<dbReference type="OrthoDB" id="7028668at2"/>
<evidence type="ECO:0000313" key="3">
    <source>
        <dbReference type="Proteomes" id="UP000441404"/>
    </source>
</evidence>
<evidence type="ECO:0000313" key="2">
    <source>
        <dbReference type="EMBL" id="MQT92339.1"/>
    </source>
</evidence>
<dbReference type="RefSeq" id="WP_048373162.1">
    <property type="nucleotide sequence ID" value="NZ_JYLD01000018.1"/>
</dbReference>
<reference evidence="3 4" key="1">
    <citation type="submission" date="2019-10" db="EMBL/GenBank/DDBJ databases">
        <title>Evaluation of single-gene subtyping targets for Pseudomonas.</title>
        <authorList>
            <person name="Reichler S.J."/>
            <person name="Orsi R.H."/>
            <person name="Wiedmann M."/>
            <person name="Martin N.H."/>
            <person name="Murphy S.I."/>
        </authorList>
    </citation>
    <scope>NUCLEOTIDE SEQUENCE [LARGE SCALE GENOMIC DNA]</scope>
    <source>
        <strain evidence="2 4">FSL R10-3254</strain>
        <strain evidence="1 3">FSL R10-3257</strain>
    </source>
</reference>
<accession>A0A0J6KUY8</accession>
<dbReference type="AlphaFoldDB" id="A0A0J6KUY8"/>
<sequence length="109" mass="12056">MPNKSLRILIADSDTEQALKIDRALNLAGYHRVAPLRAVDALKGLRDAKPGEFDLLLISQKMAGGPAVDAAQYHRDNAQFRHIRIYQDADALAANIVELMQSIDPPKRP</sequence>
<protein>
    <recommendedName>
        <fullName evidence="5">Response regulator</fullName>
    </recommendedName>
</protein>
<dbReference type="STRING" id="1608996.TU84_22675"/>
<dbReference type="EMBL" id="WIWJ01000076">
    <property type="protein sequence ID" value="MQT49947.1"/>
    <property type="molecule type" value="Genomic_DNA"/>
</dbReference>
<proteinExistence type="predicted"/>
<gene>
    <name evidence="2" type="ORF">GHO39_24875</name>
    <name evidence="1" type="ORF">GHO40_24985</name>
</gene>
<dbReference type="Proteomes" id="UP000489190">
    <property type="component" value="Unassembled WGS sequence"/>
</dbReference>
<dbReference type="EMBL" id="WIWI01000099">
    <property type="protein sequence ID" value="MQT92339.1"/>
    <property type="molecule type" value="Genomic_DNA"/>
</dbReference>
<organism evidence="1 3">
    <name type="scientific">Pseudomonas helleri</name>
    <dbReference type="NCBI Taxonomy" id="1608996"/>
    <lineage>
        <taxon>Bacteria</taxon>
        <taxon>Pseudomonadati</taxon>
        <taxon>Pseudomonadota</taxon>
        <taxon>Gammaproteobacteria</taxon>
        <taxon>Pseudomonadales</taxon>
        <taxon>Pseudomonadaceae</taxon>
        <taxon>Pseudomonas</taxon>
    </lineage>
</organism>
<dbReference type="SUPFAM" id="SSF52172">
    <property type="entry name" value="CheY-like"/>
    <property type="match status" value="1"/>
</dbReference>
<evidence type="ECO:0008006" key="5">
    <source>
        <dbReference type="Google" id="ProtNLM"/>
    </source>
</evidence>
<name>A0A0J6KUY8_9PSED</name>
<dbReference type="InterPro" id="IPR011006">
    <property type="entry name" value="CheY-like_superfamily"/>
</dbReference>
<evidence type="ECO:0000313" key="4">
    <source>
        <dbReference type="Proteomes" id="UP000489190"/>
    </source>
</evidence>
<dbReference type="Proteomes" id="UP000441404">
    <property type="component" value="Unassembled WGS sequence"/>
</dbReference>
<evidence type="ECO:0000313" key="1">
    <source>
        <dbReference type="EMBL" id="MQT49947.1"/>
    </source>
</evidence>